<organism evidence="2">
    <name type="scientific">Amblyomma aureolatum</name>
    <dbReference type="NCBI Taxonomy" id="187763"/>
    <lineage>
        <taxon>Eukaryota</taxon>
        <taxon>Metazoa</taxon>
        <taxon>Ecdysozoa</taxon>
        <taxon>Arthropoda</taxon>
        <taxon>Chelicerata</taxon>
        <taxon>Arachnida</taxon>
        <taxon>Acari</taxon>
        <taxon>Parasitiformes</taxon>
        <taxon>Ixodida</taxon>
        <taxon>Ixodoidea</taxon>
        <taxon>Ixodidae</taxon>
        <taxon>Amblyomminae</taxon>
        <taxon>Amblyomma</taxon>
    </lineage>
</organism>
<protein>
    <submittedName>
        <fullName evidence="2">Putative secreted protein</fullName>
    </submittedName>
</protein>
<dbReference type="AlphaFoldDB" id="A0A1E1WWW3"/>
<evidence type="ECO:0000256" key="1">
    <source>
        <dbReference type="SAM" id="SignalP"/>
    </source>
</evidence>
<feature type="signal peptide" evidence="1">
    <location>
        <begin position="1"/>
        <end position="18"/>
    </location>
</feature>
<accession>A0A1E1WWW3</accession>
<proteinExistence type="evidence at transcript level"/>
<keyword evidence="1" id="KW-0732">Signal</keyword>
<name>A0A1E1WWW3_9ACAR</name>
<evidence type="ECO:0000313" key="2">
    <source>
        <dbReference type="EMBL" id="JAT91482.1"/>
    </source>
</evidence>
<sequence>MMIAVVFLLLLSCSLVQGAKAPNCTTTFDVPAYPCKMFCVTKRLWYIFPLGKIVNRTDYTQCKRFISGIEGRCEKGRCVMGGIFGMILKMTPLKRFG</sequence>
<feature type="chain" id="PRO_5009115710" evidence="1">
    <location>
        <begin position="19"/>
        <end position="97"/>
    </location>
</feature>
<reference evidence="2" key="1">
    <citation type="journal article" date="2017" name="Front. Cell. Infect. Microbiol.">
        <title>The Distinct Transcriptional Response of the Midgut of Amblyomma sculptum and Amblyomma aureolatum Ticks to Rickettsia rickettsii Correlates to Their Differences in Susceptibility to Infection.</title>
        <authorList>
            <person name="Martins L.A."/>
            <person name="Galletti M.F.B.M."/>
            <person name="Ribeiro J.M."/>
            <person name="Fujita A."/>
            <person name="Costa F.B."/>
            <person name="Labruna M.B."/>
            <person name="Daffre S."/>
            <person name="Fogaca A.C."/>
        </authorList>
    </citation>
    <scope>NUCLEOTIDE SEQUENCE</scope>
</reference>
<dbReference type="EMBL" id="GFAC01007706">
    <property type="protein sequence ID" value="JAT91482.1"/>
    <property type="molecule type" value="mRNA"/>
</dbReference>